<organism evidence="2 3">
    <name type="scientific">Claviceps aff. purpurea</name>
    <dbReference type="NCBI Taxonomy" id="1967640"/>
    <lineage>
        <taxon>Eukaryota</taxon>
        <taxon>Fungi</taxon>
        <taxon>Dikarya</taxon>
        <taxon>Ascomycota</taxon>
        <taxon>Pezizomycotina</taxon>
        <taxon>Sordariomycetes</taxon>
        <taxon>Hypocreomycetidae</taxon>
        <taxon>Hypocreales</taxon>
        <taxon>Clavicipitaceae</taxon>
        <taxon>Claviceps</taxon>
    </lineage>
</organism>
<dbReference type="Proteomes" id="UP000707071">
    <property type="component" value="Unassembled WGS sequence"/>
</dbReference>
<name>A0A9P7QKI7_9HYPO</name>
<evidence type="ECO:0000313" key="3">
    <source>
        <dbReference type="Proteomes" id="UP000707071"/>
    </source>
</evidence>
<dbReference type="AlphaFoldDB" id="A0A9P7QKI7"/>
<reference evidence="2 3" key="1">
    <citation type="journal article" date="2020" name="bioRxiv">
        <title>Whole genome comparisons of ergot fungi reveals the divergence and evolution of species within the genus Claviceps are the result of varying mechanisms driving genome evolution and host range expansion.</title>
        <authorList>
            <person name="Wyka S.A."/>
            <person name="Mondo S.J."/>
            <person name="Liu M."/>
            <person name="Dettman J."/>
            <person name="Nalam V."/>
            <person name="Broders K.D."/>
        </authorList>
    </citation>
    <scope>NUCLEOTIDE SEQUENCE [LARGE SCALE GENOMIC DNA]</scope>
    <source>
        <strain evidence="2 3">Clav52</strain>
    </source>
</reference>
<sequence>MMNQRTPVVPTERGYMMPPAIATPTTATTALSRPYLGHQRPLHASHTPMPAATLQQQHQPQQRQLSVFLPSQSLQQVPLQSLQSRHQPQHPPSSSHGQASMAGLLQPQLQPQRFRLLAPAPSYQEPQYQPSTMPVGVDESFRFSIPARQSGWSAGSALYDNSN</sequence>
<keyword evidence="3" id="KW-1185">Reference proteome</keyword>
<gene>
    <name evidence="2" type="ORF">E4U09_007371</name>
</gene>
<protein>
    <submittedName>
        <fullName evidence="2">Uncharacterized protein</fullName>
    </submittedName>
</protein>
<accession>A0A9P7QKI7</accession>
<feature type="region of interest" description="Disordered" evidence="1">
    <location>
        <begin position="39"/>
        <end position="109"/>
    </location>
</feature>
<feature type="compositionally biased region" description="Low complexity" evidence="1">
    <location>
        <begin position="55"/>
        <end position="96"/>
    </location>
</feature>
<dbReference type="EMBL" id="SRRH01000074">
    <property type="protein sequence ID" value="KAG6300148.1"/>
    <property type="molecule type" value="Genomic_DNA"/>
</dbReference>
<evidence type="ECO:0000256" key="1">
    <source>
        <dbReference type="SAM" id="MobiDB-lite"/>
    </source>
</evidence>
<evidence type="ECO:0000313" key="2">
    <source>
        <dbReference type="EMBL" id="KAG6300148.1"/>
    </source>
</evidence>
<comment type="caution">
    <text evidence="2">The sequence shown here is derived from an EMBL/GenBank/DDBJ whole genome shotgun (WGS) entry which is preliminary data.</text>
</comment>
<proteinExistence type="predicted"/>